<organism evidence="10 11">
    <name type="scientific">Penstemon smallii</name>
    <dbReference type="NCBI Taxonomy" id="265156"/>
    <lineage>
        <taxon>Eukaryota</taxon>
        <taxon>Viridiplantae</taxon>
        <taxon>Streptophyta</taxon>
        <taxon>Embryophyta</taxon>
        <taxon>Tracheophyta</taxon>
        <taxon>Spermatophyta</taxon>
        <taxon>Magnoliopsida</taxon>
        <taxon>eudicotyledons</taxon>
        <taxon>Gunneridae</taxon>
        <taxon>Pentapetalae</taxon>
        <taxon>asterids</taxon>
        <taxon>lamiids</taxon>
        <taxon>Lamiales</taxon>
        <taxon>Plantaginaceae</taxon>
        <taxon>Cheloneae</taxon>
        <taxon>Penstemon</taxon>
    </lineage>
</organism>
<dbReference type="SMART" id="SM00710">
    <property type="entry name" value="PbH1"/>
    <property type="match status" value="5"/>
</dbReference>
<dbReference type="Gene3D" id="2.160.20.10">
    <property type="entry name" value="Single-stranded right-handed beta-helix, Pectin lyase-like"/>
    <property type="match status" value="1"/>
</dbReference>
<accession>A0ABD3UK22</accession>
<dbReference type="SUPFAM" id="SSF51126">
    <property type="entry name" value="Pectin lyase-like"/>
    <property type="match status" value="1"/>
</dbReference>
<keyword evidence="5 9" id="KW-0378">Hydrolase</keyword>
<feature type="active site" evidence="8">
    <location>
        <position position="258"/>
    </location>
</feature>
<protein>
    <recommendedName>
        <fullName evidence="12">Polygalacturonase</fullName>
    </recommendedName>
</protein>
<dbReference type="InterPro" id="IPR000743">
    <property type="entry name" value="Glyco_hydro_28"/>
</dbReference>
<keyword evidence="7" id="KW-0961">Cell wall biogenesis/degradation</keyword>
<evidence type="ECO:0000313" key="10">
    <source>
        <dbReference type="EMBL" id="KAL3849740.1"/>
    </source>
</evidence>
<dbReference type="InterPro" id="IPR011050">
    <property type="entry name" value="Pectin_lyase_fold/virulence"/>
</dbReference>
<sequence>MGIPGASDRVMIRACLVLGMVCILTINRVQCVPVGARRLLAGETVFDVVKDFGAKADGRTDNTASLNSAWNKACKTVTGPAKLVIPPGDFVAGEIVWQGPCTSKPMTVEIQGTLLALSDPSTYQGKAWISLERVNDVIVTGGGTINGRGKAMWQYANEESHLPTSFQFQTVGLGKLSNLNFLDSMGFHTKVTDSHDISVWNLTITAPGTSPNTDGIHVSSTTNLNITDLVVGTGDDCVSIGHGCKNVVVSKVTCGPGHGLSIGSLGKRPDETDLGQITIINCTVKGTTNGARIKSYHSSPKMQATGITFQDIVMDQVRNPIIIDQHYHSKGAAKTEQSSVKISDVHFKNIKGTTLSPTSVILNCSSTFPCEGIELADINLQPSGNVAPLNSVCSNAKVSVVRGGLNAAGLAGCV</sequence>
<dbReference type="PANTHER" id="PTHR31375">
    <property type="match status" value="1"/>
</dbReference>
<reference evidence="10 11" key="1">
    <citation type="submission" date="2024-12" db="EMBL/GenBank/DDBJ databases">
        <title>The unique morphological basis and parallel evolutionary history of personate flowers in Penstemon.</title>
        <authorList>
            <person name="Depatie T.H."/>
            <person name="Wessinger C.A."/>
        </authorList>
    </citation>
    <scope>NUCLEOTIDE SEQUENCE [LARGE SCALE GENOMIC DNA]</scope>
    <source>
        <strain evidence="10">WTNN_2</strain>
        <tissue evidence="10">Leaf</tissue>
    </source>
</reference>
<keyword evidence="6 9" id="KW-0326">Glycosidase</keyword>
<evidence type="ECO:0000256" key="2">
    <source>
        <dbReference type="ARBA" id="ARBA00008834"/>
    </source>
</evidence>
<evidence type="ECO:0000256" key="1">
    <source>
        <dbReference type="ARBA" id="ARBA00004191"/>
    </source>
</evidence>
<evidence type="ECO:0000313" key="11">
    <source>
        <dbReference type="Proteomes" id="UP001634393"/>
    </source>
</evidence>
<dbReference type="FunFam" id="2.160.20.10:FF:000004">
    <property type="entry name" value="Pectin lyase-like superfamily protein"/>
    <property type="match status" value="1"/>
</dbReference>
<keyword evidence="4" id="KW-0964">Secreted</keyword>
<comment type="similarity">
    <text evidence="2 9">Belongs to the glycosyl hydrolase 28 family.</text>
</comment>
<evidence type="ECO:0000256" key="4">
    <source>
        <dbReference type="ARBA" id="ARBA00022525"/>
    </source>
</evidence>
<dbReference type="Proteomes" id="UP001634393">
    <property type="component" value="Unassembled WGS sequence"/>
</dbReference>
<evidence type="ECO:0008006" key="12">
    <source>
        <dbReference type="Google" id="ProtNLM"/>
    </source>
</evidence>
<dbReference type="PROSITE" id="PS00502">
    <property type="entry name" value="POLYGALACTURONASE"/>
    <property type="match status" value="1"/>
</dbReference>
<evidence type="ECO:0000256" key="5">
    <source>
        <dbReference type="ARBA" id="ARBA00022801"/>
    </source>
</evidence>
<evidence type="ECO:0000256" key="9">
    <source>
        <dbReference type="RuleBase" id="RU361169"/>
    </source>
</evidence>
<dbReference type="InterPro" id="IPR006626">
    <property type="entry name" value="PbH1"/>
</dbReference>
<dbReference type="InterPro" id="IPR012334">
    <property type="entry name" value="Pectin_lyas_fold"/>
</dbReference>
<dbReference type="AlphaFoldDB" id="A0ABD3UK22"/>
<keyword evidence="3" id="KW-0134">Cell wall</keyword>
<evidence type="ECO:0000256" key="6">
    <source>
        <dbReference type="ARBA" id="ARBA00023295"/>
    </source>
</evidence>
<dbReference type="Pfam" id="PF00295">
    <property type="entry name" value="Glyco_hydro_28"/>
    <property type="match status" value="1"/>
</dbReference>
<keyword evidence="11" id="KW-1185">Reference proteome</keyword>
<comment type="subcellular location">
    <subcellularLocation>
        <location evidence="1">Secreted</location>
        <location evidence="1">Cell wall</location>
    </subcellularLocation>
</comment>
<evidence type="ECO:0000256" key="3">
    <source>
        <dbReference type="ARBA" id="ARBA00022512"/>
    </source>
</evidence>
<comment type="caution">
    <text evidence="10">The sequence shown here is derived from an EMBL/GenBank/DDBJ whole genome shotgun (WGS) entry which is preliminary data.</text>
</comment>
<dbReference type="GO" id="GO:0071555">
    <property type="term" value="P:cell wall organization"/>
    <property type="evidence" value="ECO:0007669"/>
    <property type="project" value="UniProtKB-KW"/>
</dbReference>
<proteinExistence type="inferred from homology"/>
<evidence type="ECO:0000256" key="7">
    <source>
        <dbReference type="ARBA" id="ARBA00023316"/>
    </source>
</evidence>
<gene>
    <name evidence="10" type="ORF">ACJIZ3_011622</name>
</gene>
<dbReference type="GO" id="GO:0004553">
    <property type="term" value="F:hydrolase activity, hydrolyzing O-glycosyl compounds"/>
    <property type="evidence" value="ECO:0007669"/>
    <property type="project" value="UniProtKB-ARBA"/>
</dbReference>
<evidence type="ECO:0000256" key="8">
    <source>
        <dbReference type="PROSITE-ProRule" id="PRU10052"/>
    </source>
</evidence>
<name>A0ABD3UK22_9LAMI</name>
<dbReference type="EMBL" id="JBJXBP010000001">
    <property type="protein sequence ID" value="KAL3849740.1"/>
    <property type="molecule type" value="Genomic_DNA"/>
</dbReference>